<dbReference type="AlphaFoldDB" id="A0A1I8NJL5"/>
<dbReference type="InterPro" id="IPR036875">
    <property type="entry name" value="Znf_CCHC_sf"/>
</dbReference>
<accession>A0A1I8NJL5</accession>
<organism evidence="1">
    <name type="scientific">Musca domestica</name>
    <name type="common">House fly</name>
    <dbReference type="NCBI Taxonomy" id="7370"/>
    <lineage>
        <taxon>Eukaryota</taxon>
        <taxon>Metazoa</taxon>
        <taxon>Ecdysozoa</taxon>
        <taxon>Arthropoda</taxon>
        <taxon>Hexapoda</taxon>
        <taxon>Insecta</taxon>
        <taxon>Pterygota</taxon>
        <taxon>Neoptera</taxon>
        <taxon>Endopterygota</taxon>
        <taxon>Diptera</taxon>
        <taxon>Brachycera</taxon>
        <taxon>Muscomorpha</taxon>
        <taxon>Muscoidea</taxon>
        <taxon>Muscidae</taxon>
        <taxon>Musca</taxon>
    </lineage>
</organism>
<dbReference type="Pfam" id="PF00098">
    <property type="entry name" value="zf-CCHC"/>
    <property type="match status" value="1"/>
</dbReference>
<dbReference type="PANTHER" id="PTHR33223">
    <property type="entry name" value="CCHC-TYPE DOMAIN-CONTAINING PROTEIN"/>
    <property type="match status" value="1"/>
</dbReference>
<dbReference type="SUPFAM" id="SSF68906">
    <property type="entry name" value="SAP domain"/>
    <property type="match status" value="1"/>
</dbReference>
<dbReference type="Gene3D" id="4.10.60.10">
    <property type="entry name" value="Zinc finger, CCHC-type"/>
    <property type="match status" value="1"/>
</dbReference>
<dbReference type="InterPro" id="IPR005162">
    <property type="entry name" value="Retrotrans_gag_dom"/>
</dbReference>
<protein>
    <recommendedName>
        <fullName evidence="2">CCHC-type domain-containing protein</fullName>
    </recommendedName>
</protein>
<evidence type="ECO:0008006" key="2">
    <source>
        <dbReference type="Google" id="ProtNLM"/>
    </source>
</evidence>
<dbReference type="VEuPathDB" id="VectorBase:MDOMA2_021195"/>
<dbReference type="GO" id="GO:0003676">
    <property type="term" value="F:nucleic acid binding"/>
    <property type="evidence" value="ECO:0007669"/>
    <property type="project" value="InterPro"/>
</dbReference>
<proteinExistence type="predicted"/>
<dbReference type="PROSITE" id="PS50800">
    <property type="entry name" value="SAP"/>
    <property type="match status" value="1"/>
</dbReference>
<dbReference type="PROSITE" id="PS50158">
    <property type="entry name" value="ZF_CCHC"/>
    <property type="match status" value="1"/>
</dbReference>
<dbReference type="Gene3D" id="2.40.70.10">
    <property type="entry name" value="Acid Proteases"/>
    <property type="match status" value="1"/>
</dbReference>
<name>A0A1I8NJL5_MUSDO</name>
<dbReference type="GO" id="GO:0008270">
    <property type="term" value="F:zinc ion binding"/>
    <property type="evidence" value="ECO:0007669"/>
    <property type="project" value="InterPro"/>
</dbReference>
<dbReference type="InterPro" id="IPR036361">
    <property type="entry name" value="SAP_dom_sf"/>
</dbReference>
<dbReference type="Gene3D" id="1.10.720.30">
    <property type="entry name" value="SAP domain"/>
    <property type="match status" value="1"/>
</dbReference>
<dbReference type="PANTHER" id="PTHR33223:SF8">
    <property type="entry name" value="OS04G0172440 PROTEIN"/>
    <property type="match status" value="1"/>
</dbReference>
<dbReference type="SMART" id="SM00513">
    <property type="entry name" value="SAP"/>
    <property type="match status" value="1"/>
</dbReference>
<dbReference type="Pfam" id="PF13650">
    <property type="entry name" value="Asp_protease_2"/>
    <property type="match status" value="1"/>
</dbReference>
<dbReference type="Pfam" id="PF03732">
    <property type="entry name" value="Retrotrans_gag"/>
    <property type="match status" value="1"/>
</dbReference>
<dbReference type="EnsemblMetazoa" id="MDOA016212-RA">
    <property type="protein sequence ID" value="MDOA016212-PA"/>
    <property type="gene ID" value="MDOA016212"/>
</dbReference>
<dbReference type="InterPro" id="IPR003034">
    <property type="entry name" value="SAP_dom"/>
</dbReference>
<dbReference type="STRING" id="7370.A0A1I8NJL5"/>
<sequence>MPKITSLKVDTLKRLLRERKLDTMGKKSELVERLSRALGSDEVECEDIDGVEEEVSIQSQINTLKDMMENVMLIIQQQRQVTTPIVDLPANESSESKVNESALTQKPSYEPIQRTYSVQEMAEILPEYDPTKDSTFGVEQFIDRVEKAAQAYECEETLLLLAVYRKLKGPAKLWLDSTPEFFGTWNELANALMEEFSTNADEADIHFKMTSTVRRQDESISEYCFRMSALGRRYGISETAAVKYTRAGLKHRELQQAIAPIRFRTMRGLREASGQYFASIANCSNRSNLMSSTGKRDPYTKEDVDKRKKADPKVMCYNCSEPGHISSQCPKPPRRERCRDCHKVHPKNSPTHCGRTETKTCSVRKVLNHKPVTINGFTYDALIDTGSECSMIHKTVAYKLGVDIRKCKLRISGVCGGTCVIEEVLTNKTYD</sequence>
<dbReference type="InterPro" id="IPR021109">
    <property type="entry name" value="Peptidase_aspartic_dom_sf"/>
</dbReference>
<dbReference type="InterPro" id="IPR001878">
    <property type="entry name" value="Znf_CCHC"/>
</dbReference>
<evidence type="ECO:0000313" key="1">
    <source>
        <dbReference type="EnsemblMetazoa" id="MDOA016212-PA"/>
    </source>
</evidence>
<dbReference type="Pfam" id="PF02037">
    <property type="entry name" value="SAP"/>
    <property type="match status" value="1"/>
</dbReference>
<dbReference type="SUPFAM" id="SSF50630">
    <property type="entry name" value="Acid proteases"/>
    <property type="match status" value="1"/>
</dbReference>
<reference evidence="1" key="1">
    <citation type="submission" date="2020-05" db="UniProtKB">
        <authorList>
            <consortium name="EnsemblMetazoa"/>
        </authorList>
    </citation>
    <scope>IDENTIFICATION</scope>
    <source>
        <strain evidence="1">Aabys</strain>
    </source>
</reference>
<dbReference type="SUPFAM" id="SSF57756">
    <property type="entry name" value="Retrovirus zinc finger-like domains"/>
    <property type="match status" value="1"/>
</dbReference>
<dbReference type="VEuPathDB" id="VectorBase:MDOA016212"/>
<dbReference type="SMART" id="SM00343">
    <property type="entry name" value="ZnF_C2HC"/>
    <property type="match status" value="1"/>
</dbReference>